<evidence type="ECO:0000256" key="2">
    <source>
        <dbReference type="SAM" id="SignalP"/>
    </source>
</evidence>
<evidence type="ECO:0008006" key="5">
    <source>
        <dbReference type="Google" id="ProtNLM"/>
    </source>
</evidence>
<gene>
    <name evidence="3" type="ORF">GCM10009750_05380</name>
</gene>
<keyword evidence="4" id="KW-1185">Reference proteome</keyword>
<feature type="signal peptide" evidence="2">
    <location>
        <begin position="1"/>
        <end position="26"/>
    </location>
</feature>
<reference evidence="4" key="1">
    <citation type="journal article" date="2019" name="Int. J. Syst. Evol. Microbiol.">
        <title>The Global Catalogue of Microorganisms (GCM) 10K type strain sequencing project: providing services to taxonomists for standard genome sequencing and annotation.</title>
        <authorList>
            <consortium name="The Broad Institute Genomics Platform"/>
            <consortium name="The Broad Institute Genome Sequencing Center for Infectious Disease"/>
            <person name="Wu L."/>
            <person name="Ma J."/>
        </authorList>
    </citation>
    <scope>NUCLEOTIDE SEQUENCE [LARGE SCALE GENOMIC DNA]</scope>
    <source>
        <strain evidence="4">JCM 14323</strain>
    </source>
</reference>
<proteinExistence type="predicted"/>
<accession>A0ABP4YNI6</accession>
<evidence type="ECO:0000313" key="4">
    <source>
        <dbReference type="Proteomes" id="UP001501746"/>
    </source>
</evidence>
<feature type="chain" id="PRO_5045947941" description="Lipoprotein" evidence="2">
    <location>
        <begin position="27"/>
        <end position="167"/>
    </location>
</feature>
<evidence type="ECO:0000256" key="1">
    <source>
        <dbReference type="SAM" id="MobiDB-lite"/>
    </source>
</evidence>
<dbReference type="Proteomes" id="UP001501746">
    <property type="component" value="Unassembled WGS sequence"/>
</dbReference>
<sequence>MPSLRITAIAPAVLAILLLSGCAAGGAPVADSGAPEPTATQGGADETAPEGSGEQSTEEACAILQSGAQEFVDISSREQDAAAWAAEDPAGAVAEVRAAADAFAAGAAQVTNADVAAVAAPAEEAMTAYAEFLEDVLANPLEADAQGMAAQAQTLGETFTAIGGVCD</sequence>
<evidence type="ECO:0000313" key="3">
    <source>
        <dbReference type="EMBL" id="GAA1825249.1"/>
    </source>
</evidence>
<keyword evidence="2" id="KW-0732">Signal</keyword>
<name>A0ABP4YNI6_9MICO</name>
<protein>
    <recommendedName>
        <fullName evidence="5">Lipoprotein</fullName>
    </recommendedName>
</protein>
<comment type="caution">
    <text evidence="3">The sequence shown here is derived from an EMBL/GenBank/DDBJ whole genome shotgun (WGS) entry which is preliminary data.</text>
</comment>
<dbReference type="PROSITE" id="PS51257">
    <property type="entry name" value="PROKAR_LIPOPROTEIN"/>
    <property type="match status" value="1"/>
</dbReference>
<dbReference type="RefSeq" id="WP_157426030.1">
    <property type="nucleotide sequence ID" value="NZ_BAAANK010000001.1"/>
</dbReference>
<dbReference type="EMBL" id="BAAANK010000001">
    <property type="protein sequence ID" value="GAA1825249.1"/>
    <property type="molecule type" value="Genomic_DNA"/>
</dbReference>
<feature type="region of interest" description="Disordered" evidence="1">
    <location>
        <begin position="28"/>
        <end position="57"/>
    </location>
</feature>
<organism evidence="3 4">
    <name type="scientific">Agromyces salentinus</name>
    <dbReference type="NCBI Taxonomy" id="269421"/>
    <lineage>
        <taxon>Bacteria</taxon>
        <taxon>Bacillati</taxon>
        <taxon>Actinomycetota</taxon>
        <taxon>Actinomycetes</taxon>
        <taxon>Micrococcales</taxon>
        <taxon>Microbacteriaceae</taxon>
        <taxon>Agromyces</taxon>
    </lineage>
</organism>